<dbReference type="Gene3D" id="3.40.50.10860">
    <property type="entry name" value="Leucine Dehydrogenase, chain A, domain 1"/>
    <property type="match status" value="1"/>
</dbReference>
<keyword evidence="8 12" id="KW-0560">Oxidoreductase</keyword>
<dbReference type="HAMAP" id="MF_01576">
    <property type="entry name" value="THF_DHG_CYH"/>
    <property type="match status" value="1"/>
</dbReference>
<comment type="similarity">
    <text evidence="12">Belongs to the tetrahydrofolate dehydrogenase/cyclohydrolase family.</text>
</comment>
<dbReference type="GO" id="GO:0035999">
    <property type="term" value="P:tetrahydrofolate interconversion"/>
    <property type="evidence" value="ECO:0007669"/>
    <property type="project" value="UniProtKB-UniRule"/>
</dbReference>
<evidence type="ECO:0000256" key="2">
    <source>
        <dbReference type="ARBA" id="ARBA00011738"/>
    </source>
</evidence>
<comment type="catalytic activity">
    <reaction evidence="12">
        <text>(6R)-5,10-methenyltetrahydrofolate + H2O = (6R)-10-formyltetrahydrofolate + H(+)</text>
        <dbReference type="Rhea" id="RHEA:23700"/>
        <dbReference type="ChEBI" id="CHEBI:15377"/>
        <dbReference type="ChEBI" id="CHEBI:15378"/>
        <dbReference type="ChEBI" id="CHEBI:57455"/>
        <dbReference type="ChEBI" id="CHEBI:195366"/>
        <dbReference type="EC" id="3.5.4.9"/>
    </reaction>
</comment>
<evidence type="ECO:0000256" key="11">
    <source>
        <dbReference type="ARBA" id="ARBA00023268"/>
    </source>
</evidence>
<comment type="pathway">
    <text evidence="1 12">One-carbon metabolism; tetrahydrofolate interconversion.</text>
</comment>
<sequence>MLLKGKPIADRICDQLKQKILSSTASPGFASVLIGKDPISEIYAHKKIKHATAMGMTSKLYHLPSDAPLTNILKLIRKLNTDASVHGISIQLPLPKHLDNDTIIQEVSPDKDVEFLHPMNMGKLLLGQLHPYVPCIPGAIIELFNYYDISLQESHVAIMGSSSLVSKPLAAMLMQKHLAISTITIFPTSSKVRADMLKTTDILISAFGIPLFVKEHMLSPHTIVIDAGVSYIEGDHTTKYTPIGDVEFNTVITKCRAISPVLDGIEPVAIAMLMKNIWESYQQSSS</sequence>
<proteinExistence type="inferred from homology"/>
<dbReference type="InterPro" id="IPR020631">
    <property type="entry name" value="THF_DH/CycHdrlase_NAD-bd_dom"/>
</dbReference>
<feature type="domain" description="Tetrahydrofolate dehydrogenase/cyclohydrolase catalytic" evidence="13">
    <location>
        <begin position="3"/>
        <end position="114"/>
    </location>
</feature>
<keyword evidence="5 12" id="KW-0658">Purine biosynthesis</keyword>
<dbReference type="SUPFAM" id="SSF53223">
    <property type="entry name" value="Aminoacid dehydrogenase-like, N-terminal domain"/>
    <property type="match status" value="1"/>
</dbReference>
<evidence type="ECO:0000256" key="5">
    <source>
        <dbReference type="ARBA" id="ARBA00022755"/>
    </source>
</evidence>
<evidence type="ECO:0000256" key="9">
    <source>
        <dbReference type="ARBA" id="ARBA00023102"/>
    </source>
</evidence>
<dbReference type="GO" id="GO:0006164">
    <property type="term" value="P:purine nucleotide biosynthetic process"/>
    <property type="evidence" value="ECO:0007669"/>
    <property type="project" value="UniProtKB-KW"/>
</dbReference>
<feature type="binding site" evidence="12">
    <location>
        <position position="229"/>
    </location>
    <ligand>
        <name>NADP(+)</name>
        <dbReference type="ChEBI" id="CHEBI:58349"/>
    </ligand>
</feature>
<dbReference type="STRING" id="1143323.M787_004000"/>
<feature type="domain" description="Tetrahydrofolate dehydrogenase/cyclohydrolase NAD(P)-binding" evidence="14">
    <location>
        <begin position="134"/>
        <end position="283"/>
    </location>
</feature>
<dbReference type="InterPro" id="IPR000672">
    <property type="entry name" value="THF_DH/CycHdrlase"/>
</dbReference>
<dbReference type="GeneID" id="81478467"/>
<keyword evidence="6 12" id="KW-0378">Hydrolase</keyword>
<dbReference type="PANTHER" id="PTHR48099">
    <property type="entry name" value="C-1-TETRAHYDROFOLATE SYNTHASE, CYTOPLASMIC-RELATED"/>
    <property type="match status" value="1"/>
</dbReference>
<dbReference type="GO" id="GO:0005829">
    <property type="term" value="C:cytosol"/>
    <property type="evidence" value="ECO:0007669"/>
    <property type="project" value="TreeGrafter"/>
</dbReference>
<keyword evidence="4 12" id="KW-0028">Amino-acid biosynthesis</keyword>
<dbReference type="SUPFAM" id="SSF51735">
    <property type="entry name" value="NAD(P)-binding Rossmann-fold domains"/>
    <property type="match status" value="1"/>
</dbReference>
<dbReference type="GO" id="GO:0004477">
    <property type="term" value="F:methenyltetrahydrofolate cyclohydrolase activity"/>
    <property type="evidence" value="ECO:0007669"/>
    <property type="project" value="UniProtKB-UniRule"/>
</dbReference>
<evidence type="ECO:0000313" key="16">
    <source>
        <dbReference type="Proteomes" id="UP000019147"/>
    </source>
</evidence>
<dbReference type="AlphaFoldDB" id="A0A173DZY7"/>
<dbReference type="UniPathway" id="UPA00193"/>
<dbReference type="InterPro" id="IPR036291">
    <property type="entry name" value="NAD(P)-bd_dom_sf"/>
</dbReference>
<dbReference type="InterPro" id="IPR020630">
    <property type="entry name" value="THF_DH/CycHdrlase_cat_dom"/>
</dbReference>
<dbReference type="Pfam" id="PF00763">
    <property type="entry name" value="THF_DHG_CYH"/>
    <property type="match status" value="1"/>
</dbReference>
<feature type="binding site" evidence="12">
    <location>
        <begin position="160"/>
        <end position="162"/>
    </location>
    <ligand>
        <name>NADP(+)</name>
        <dbReference type="ChEBI" id="CHEBI:58349"/>
    </ligand>
</feature>
<evidence type="ECO:0000256" key="12">
    <source>
        <dbReference type="HAMAP-Rule" id="MF_01576"/>
    </source>
</evidence>
<evidence type="ECO:0000259" key="13">
    <source>
        <dbReference type="Pfam" id="PF00763"/>
    </source>
</evidence>
<dbReference type="Gene3D" id="3.40.50.720">
    <property type="entry name" value="NAD(P)-binding Rossmann-like Domain"/>
    <property type="match status" value="1"/>
</dbReference>
<evidence type="ECO:0000256" key="10">
    <source>
        <dbReference type="ARBA" id="ARBA00023167"/>
    </source>
</evidence>
<keyword evidence="7 12" id="KW-0521">NADP</keyword>
<dbReference type="RefSeq" id="WP_021828290.1">
    <property type="nucleotide sequence ID" value="NZ_CP015840.1"/>
</dbReference>
<protein>
    <recommendedName>
        <fullName evidence="12">Bifunctional protein FolD</fullName>
    </recommendedName>
    <domain>
        <recommendedName>
            <fullName evidence="12">Methylenetetrahydrofolate dehydrogenase</fullName>
            <ecNumber evidence="12">1.5.1.5</ecNumber>
        </recommendedName>
    </domain>
    <domain>
        <recommendedName>
            <fullName evidence="12">Methenyltetrahydrofolate cyclohydrolase</fullName>
            <ecNumber evidence="12">3.5.4.9</ecNumber>
        </recommendedName>
    </domain>
</protein>
<keyword evidence="10 12" id="KW-0486">Methionine biosynthesis</keyword>
<dbReference type="KEGG" id="cgz:M787_004000"/>
<dbReference type="GO" id="GO:0004488">
    <property type="term" value="F:methylenetetrahydrofolate dehydrogenase (NADP+) activity"/>
    <property type="evidence" value="ECO:0007669"/>
    <property type="project" value="UniProtKB-UniRule"/>
</dbReference>
<dbReference type="InterPro" id="IPR046346">
    <property type="entry name" value="Aminoacid_DH-like_N_sf"/>
</dbReference>
<dbReference type="Pfam" id="PF02882">
    <property type="entry name" value="THF_DHG_CYH_C"/>
    <property type="match status" value="1"/>
</dbReference>
<dbReference type="GO" id="GO:0009086">
    <property type="term" value="P:methionine biosynthetic process"/>
    <property type="evidence" value="ECO:0007669"/>
    <property type="project" value="UniProtKB-KW"/>
</dbReference>
<dbReference type="EC" id="1.5.1.5" evidence="12"/>
<comment type="subunit">
    <text evidence="2 12">Homodimer.</text>
</comment>
<evidence type="ECO:0000256" key="8">
    <source>
        <dbReference type="ARBA" id="ARBA00023002"/>
    </source>
</evidence>
<evidence type="ECO:0000256" key="7">
    <source>
        <dbReference type="ARBA" id="ARBA00022857"/>
    </source>
</evidence>
<comment type="catalytic activity">
    <reaction evidence="12">
        <text>(6R)-5,10-methylene-5,6,7,8-tetrahydrofolate + NADP(+) = (6R)-5,10-methenyltetrahydrofolate + NADPH</text>
        <dbReference type="Rhea" id="RHEA:22812"/>
        <dbReference type="ChEBI" id="CHEBI:15636"/>
        <dbReference type="ChEBI" id="CHEBI:57455"/>
        <dbReference type="ChEBI" id="CHEBI:57783"/>
        <dbReference type="ChEBI" id="CHEBI:58349"/>
        <dbReference type="EC" id="1.5.1.5"/>
    </reaction>
</comment>
<keyword evidence="3 12" id="KW-0554">One-carbon metabolism</keyword>
<evidence type="ECO:0000256" key="4">
    <source>
        <dbReference type="ARBA" id="ARBA00022605"/>
    </source>
</evidence>
<dbReference type="FunFam" id="3.40.50.10860:FF:000005">
    <property type="entry name" value="C-1-tetrahydrofolate synthase, cytoplasmic, putative"/>
    <property type="match status" value="1"/>
</dbReference>
<evidence type="ECO:0000256" key="3">
    <source>
        <dbReference type="ARBA" id="ARBA00022563"/>
    </source>
</evidence>
<evidence type="ECO:0000256" key="6">
    <source>
        <dbReference type="ARBA" id="ARBA00022801"/>
    </source>
</evidence>
<dbReference type="GO" id="GO:0000105">
    <property type="term" value="P:L-histidine biosynthetic process"/>
    <property type="evidence" value="ECO:0007669"/>
    <property type="project" value="UniProtKB-KW"/>
</dbReference>
<keyword evidence="11 12" id="KW-0511">Multifunctional enzyme</keyword>
<dbReference type="PRINTS" id="PR00085">
    <property type="entry name" value="THFDHDRGNASE"/>
</dbReference>
<dbReference type="EMBL" id="CP015840">
    <property type="protein sequence ID" value="ANG66471.1"/>
    <property type="molecule type" value="Genomic_DNA"/>
</dbReference>
<reference evidence="15 16" key="1">
    <citation type="journal article" date="2014" name="Syst. Appl. Microbiol.">
        <title>Evidence for the existence of two new members of the family Chlamydiaceae and proposal of Chlamydia avium sp. nov. and Chlamydia gallinacea sp. nov.</title>
        <authorList>
            <person name="Sachse K."/>
            <person name="Laroucau K."/>
            <person name="Riege K."/>
            <person name="Wehner S."/>
            <person name="Dilcher M."/>
            <person name="Creasy H.H."/>
            <person name="Weidmann M."/>
            <person name="Myers G."/>
            <person name="Vorimore F."/>
            <person name="Vicari N."/>
            <person name="Magnino S."/>
            <person name="Liebler-Tenorio E."/>
            <person name="Ruettger A."/>
            <person name="Bavoil P.M."/>
            <person name="Hufert F.T."/>
            <person name="Rossello-Mora R."/>
            <person name="Marz M."/>
        </authorList>
    </citation>
    <scope>NUCLEOTIDE SEQUENCE [LARGE SCALE GENOMIC DNA]</scope>
    <source>
        <strain evidence="15 16">08-1274/3</strain>
    </source>
</reference>
<organism evidence="15 16">
    <name type="scientific">Chlamydia gallinacea 08-1274/3</name>
    <dbReference type="NCBI Taxonomy" id="1143323"/>
    <lineage>
        <taxon>Bacteria</taxon>
        <taxon>Pseudomonadati</taxon>
        <taxon>Chlamydiota</taxon>
        <taxon>Chlamydiia</taxon>
        <taxon>Chlamydiales</taxon>
        <taxon>Chlamydiaceae</taxon>
        <taxon>Chlamydia/Chlamydophila group</taxon>
        <taxon>Chlamydia</taxon>
    </lineage>
</organism>
<evidence type="ECO:0000259" key="14">
    <source>
        <dbReference type="Pfam" id="PF02882"/>
    </source>
</evidence>
<comment type="function">
    <text evidence="12">Catalyzes the oxidation of 5,10-methylenetetrahydrofolate to 5,10-methenyltetrahydrofolate and then the hydrolysis of 5,10-methenyltetrahydrofolate to 10-formyltetrahydrofolate.</text>
</comment>
<name>A0A173DZY7_9CHLA</name>
<accession>A0A173DZY7</accession>
<comment type="caution">
    <text evidence="12">Lacks conserved residue(s) required for the propagation of feature annotation.</text>
</comment>
<dbReference type="OrthoDB" id="9803580at2"/>
<dbReference type="EC" id="3.5.4.9" evidence="12"/>
<dbReference type="PANTHER" id="PTHR48099:SF5">
    <property type="entry name" value="C-1-TETRAHYDROFOLATE SYNTHASE, CYTOPLASMIC"/>
    <property type="match status" value="1"/>
</dbReference>
<gene>
    <name evidence="12" type="primary">folD</name>
    <name evidence="15" type="ORF">M787_004000</name>
</gene>
<dbReference type="Proteomes" id="UP000019147">
    <property type="component" value="Chromosome"/>
</dbReference>
<keyword evidence="9 12" id="KW-0368">Histidine biosynthesis</keyword>
<dbReference type="eggNOG" id="COG0190">
    <property type="taxonomic scope" value="Bacteria"/>
</dbReference>
<evidence type="ECO:0000313" key="15">
    <source>
        <dbReference type="EMBL" id="ANG66471.1"/>
    </source>
</evidence>
<evidence type="ECO:0000256" key="1">
    <source>
        <dbReference type="ARBA" id="ARBA00004777"/>
    </source>
</evidence>